<dbReference type="Proteomes" id="UP000093695">
    <property type="component" value="Chromosome"/>
</dbReference>
<feature type="signal peptide" evidence="1">
    <location>
        <begin position="1"/>
        <end position="26"/>
    </location>
</feature>
<evidence type="ECO:0000313" key="4">
    <source>
        <dbReference type="Proteomes" id="UP000093695"/>
    </source>
</evidence>
<dbReference type="RefSeq" id="WP_044854088.1">
    <property type="nucleotide sequence ID" value="NZ_CP016174.1"/>
</dbReference>
<dbReference type="PANTHER" id="PTHR43784">
    <property type="entry name" value="GDSL-LIKE LIPASE/ACYLHYDROLASE, PUTATIVE (AFU_ORTHOLOGUE AFUA_2G00820)-RELATED"/>
    <property type="match status" value="1"/>
</dbReference>
<dbReference type="STRING" id="31958.SD37_11905"/>
<dbReference type="Pfam" id="PF13472">
    <property type="entry name" value="Lipase_GDSL_2"/>
    <property type="match status" value="1"/>
</dbReference>
<reference evidence="3 4" key="1">
    <citation type="journal article" date="2015" name="Genome Announc.">
        <title>Draft Genome Sequence of Norvancomycin-Producing Strain Amycolatopsis orientalis CPCC200066.</title>
        <authorList>
            <person name="Lei X."/>
            <person name="Yuan F."/>
            <person name="Shi Y."/>
            <person name="Li X."/>
            <person name="Wang L."/>
            <person name="Hong B."/>
        </authorList>
    </citation>
    <scope>NUCLEOTIDE SEQUENCE [LARGE SCALE GENOMIC DNA]</scope>
    <source>
        <strain evidence="3 4">B-37</strain>
    </source>
</reference>
<dbReference type="InterPro" id="IPR013830">
    <property type="entry name" value="SGNH_hydro"/>
</dbReference>
<dbReference type="Gene3D" id="3.40.50.1110">
    <property type="entry name" value="SGNH hydrolase"/>
    <property type="match status" value="1"/>
</dbReference>
<dbReference type="EMBL" id="CP016174">
    <property type="protein sequence ID" value="ANN16282.1"/>
    <property type="molecule type" value="Genomic_DNA"/>
</dbReference>
<dbReference type="PANTHER" id="PTHR43784:SF2">
    <property type="entry name" value="GDSL-LIKE LIPASE_ACYLHYDROLASE, PUTATIVE (AFU_ORTHOLOGUE AFUA_2G00820)-RELATED"/>
    <property type="match status" value="1"/>
</dbReference>
<protein>
    <submittedName>
        <fullName evidence="3">G-D-S-L family lipolytic protein</fullName>
    </submittedName>
</protein>
<keyword evidence="4" id="KW-1185">Reference proteome</keyword>
<dbReference type="InterPro" id="IPR053140">
    <property type="entry name" value="GDSL_Rv0518-like"/>
</dbReference>
<dbReference type="SUPFAM" id="SSF52266">
    <property type="entry name" value="SGNH hydrolase"/>
    <property type="match status" value="1"/>
</dbReference>
<dbReference type="CDD" id="cd01830">
    <property type="entry name" value="XynE_like"/>
    <property type="match status" value="1"/>
</dbReference>
<name>A0A193BVN2_AMYOR</name>
<proteinExistence type="predicted"/>
<dbReference type="InterPro" id="IPR036514">
    <property type="entry name" value="SGNH_hydro_sf"/>
</dbReference>
<feature type="domain" description="SGNH hydrolase-type esterase" evidence="2">
    <location>
        <begin position="210"/>
        <end position="393"/>
    </location>
</feature>
<evidence type="ECO:0000313" key="3">
    <source>
        <dbReference type="EMBL" id="ANN16282.1"/>
    </source>
</evidence>
<accession>A0A193BVN2</accession>
<dbReference type="eggNOG" id="COG2755">
    <property type="taxonomic scope" value="Bacteria"/>
</dbReference>
<organism evidence="3 4">
    <name type="scientific">Amycolatopsis orientalis</name>
    <name type="common">Nocardia orientalis</name>
    <dbReference type="NCBI Taxonomy" id="31958"/>
    <lineage>
        <taxon>Bacteria</taxon>
        <taxon>Bacillati</taxon>
        <taxon>Actinomycetota</taxon>
        <taxon>Actinomycetes</taxon>
        <taxon>Pseudonocardiales</taxon>
        <taxon>Pseudonocardiaceae</taxon>
        <taxon>Amycolatopsis</taxon>
    </lineage>
</organism>
<feature type="chain" id="PRO_5008256059" evidence="1">
    <location>
        <begin position="27"/>
        <end position="404"/>
    </location>
</feature>
<dbReference type="KEGG" id="aori:SD37_11905"/>
<evidence type="ECO:0000256" key="1">
    <source>
        <dbReference type="SAM" id="SignalP"/>
    </source>
</evidence>
<keyword evidence="1" id="KW-0732">Signal</keyword>
<dbReference type="AlphaFoldDB" id="A0A193BVN2"/>
<gene>
    <name evidence="3" type="ORF">SD37_11905</name>
</gene>
<sequence length="404" mass="42572">MGTKELSLVLAAAGVAGALIAPPATAAPANRWTGTWTTSMQRPMGATWQGANWSLDGFAGESVRQVVRISRGGTQVRIRLSNRYGTSPLRLAGATVATAGDGASIRPSTVRPLRFDRSQSTVVPVGSEVVSDATLLPTSALDRLAVTLYFAEPTGPATFHEAATATTYRTKGDHRFDATGRAYTAESHSWYYLSGVDIAGGPARSSVVTFGDSITDGVSATKNADNRYPDQLAERLVASGLPLAVLNAGIAGNRVLDDSDCCGDSALSRFRRDVLDQPGVRSVVVTQALNDIGFNPEVTSAELIQAHRKLIRAARDRGVRIIGGTVTPMKGSMLDSPRGEQVRGEVNHWIRTGGEYDAVVDFAAVLADPADPAALRAEFDAGDRLHPNDAGLQAMADAIDLSSL</sequence>
<evidence type="ECO:0000259" key="2">
    <source>
        <dbReference type="Pfam" id="PF13472"/>
    </source>
</evidence>